<evidence type="ECO:0000256" key="3">
    <source>
        <dbReference type="ARBA" id="ARBA00023125"/>
    </source>
</evidence>
<dbReference type="InterPro" id="IPR013325">
    <property type="entry name" value="RNA_pol_sigma_r2"/>
</dbReference>
<dbReference type="Pfam" id="PF05270">
    <property type="entry name" value="AbfB"/>
    <property type="match status" value="1"/>
</dbReference>
<keyword evidence="2 5" id="KW-0731">Sigma factor</keyword>
<comment type="similarity">
    <text evidence="5">Belongs to the sigma-70 factor family. ECF subfamily.</text>
</comment>
<comment type="caution">
    <text evidence="9">The sequence shown here is derived from an EMBL/GenBank/DDBJ whole genome shotgun (WGS) entry which is preliminary data.</text>
</comment>
<dbReference type="Gene3D" id="2.80.10.50">
    <property type="match status" value="1"/>
</dbReference>
<dbReference type="GO" id="GO:0046556">
    <property type="term" value="F:alpha-L-arabinofuranosidase activity"/>
    <property type="evidence" value="ECO:0007669"/>
    <property type="project" value="InterPro"/>
</dbReference>
<evidence type="ECO:0000256" key="1">
    <source>
        <dbReference type="ARBA" id="ARBA00023015"/>
    </source>
</evidence>
<keyword evidence="10" id="KW-1185">Reference proteome</keyword>
<keyword evidence="3 5" id="KW-0238">DNA-binding</keyword>
<dbReference type="InterPro" id="IPR036195">
    <property type="entry name" value="AbfB_ABD_sf"/>
</dbReference>
<dbReference type="AlphaFoldDB" id="A0A9X0LFL6"/>
<dbReference type="SUPFAM" id="SSF110221">
    <property type="entry name" value="AbfB domain"/>
    <property type="match status" value="1"/>
</dbReference>
<reference evidence="9 10" key="1">
    <citation type="submission" date="2015-10" db="EMBL/GenBank/DDBJ databases">
        <authorList>
            <person name="Ju K.-S."/>
            <person name="Doroghazi J.R."/>
            <person name="Metcalf W.W."/>
        </authorList>
    </citation>
    <scope>NUCLEOTIDE SEQUENCE [LARGE SCALE GENOMIC DNA]</scope>
    <source>
        <strain evidence="9 10">NRRL B-24793</strain>
    </source>
</reference>
<feature type="compositionally biased region" description="Pro residues" evidence="6">
    <location>
        <begin position="370"/>
        <end position="389"/>
    </location>
</feature>
<evidence type="ECO:0000256" key="6">
    <source>
        <dbReference type="SAM" id="MobiDB-lite"/>
    </source>
</evidence>
<keyword evidence="4 5" id="KW-0804">Transcription</keyword>
<dbReference type="InterPro" id="IPR007627">
    <property type="entry name" value="RNA_pol_sigma70_r2"/>
</dbReference>
<dbReference type="Gene3D" id="1.10.1740.10">
    <property type="match status" value="1"/>
</dbReference>
<dbReference type="InterPro" id="IPR007934">
    <property type="entry name" value="AbfB_ABD"/>
</dbReference>
<feature type="domain" description="RNA polymerase sigma-70 region 2" evidence="7">
    <location>
        <begin position="25"/>
        <end position="89"/>
    </location>
</feature>
<keyword evidence="1 5" id="KW-0805">Transcription regulation</keyword>
<evidence type="ECO:0000256" key="2">
    <source>
        <dbReference type="ARBA" id="ARBA00023082"/>
    </source>
</evidence>
<dbReference type="GO" id="GO:0006352">
    <property type="term" value="P:DNA-templated transcription initiation"/>
    <property type="evidence" value="ECO:0007669"/>
    <property type="project" value="InterPro"/>
</dbReference>
<organism evidence="9 10">
    <name type="scientific">Micromonospora maris</name>
    <dbReference type="NCBI Taxonomy" id="1003110"/>
    <lineage>
        <taxon>Bacteria</taxon>
        <taxon>Bacillati</taxon>
        <taxon>Actinomycetota</taxon>
        <taxon>Actinomycetes</taxon>
        <taxon>Micromonosporales</taxon>
        <taxon>Micromonosporaceae</taxon>
        <taxon>Micromonospora</taxon>
    </lineage>
</organism>
<evidence type="ECO:0000313" key="10">
    <source>
        <dbReference type="Proteomes" id="UP000053246"/>
    </source>
</evidence>
<dbReference type="PANTHER" id="PTHR43133">
    <property type="entry name" value="RNA POLYMERASE ECF-TYPE SIGMA FACTO"/>
    <property type="match status" value="1"/>
</dbReference>
<accession>A0A9X0LFL6</accession>
<evidence type="ECO:0000313" key="9">
    <source>
        <dbReference type="EMBL" id="KUJ48634.1"/>
    </source>
</evidence>
<name>A0A9X0LFL6_9ACTN</name>
<dbReference type="EMBL" id="LMWI01000001">
    <property type="protein sequence ID" value="KUJ48634.1"/>
    <property type="molecule type" value="Genomic_DNA"/>
</dbReference>
<evidence type="ECO:0000259" key="8">
    <source>
        <dbReference type="Pfam" id="PF05270"/>
    </source>
</evidence>
<dbReference type="PANTHER" id="PTHR43133:SF51">
    <property type="entry name" value="RNA POLYMERASE SIGMA FACTOR"/>
    <property type="match status" value="1"/>
</dbReference>
<feature type="domain" description="Alpha-L-arabinofuranosidase B arabinose-binding" evidence="8">
    <location>
        <begin position="409"/>
        <end position="541"/>
    </location>
</feature>
<dbReference type="InterPro" id="IPR014284">
    <property type="entry name" value="RNA_pol_sigma-70_dom"/>
</dbReference>
<dbReference type="InterPro" id="IPR039425">
    <property type="entry name" value="RNA_pol_sigma-70-like"/>
</dbReference>
<dbReference type="PROSITE" id="PS01063">
    <property type="entry name" value="SIGMA70_ECF"/>
    <property type="match status" value="1"/>
</dbReference>
<dbReference type="CDD" id="cd23399">
    <property type="entry name" value="beta-trefoil_ABD_ABFB"/>
    <property type="match status" value="1"/>
</dbReference>
<dbReference type="GO" id="GO:0003677">
    <property type="term" value="F:DNA binding"/>
    <property type="evidence" value="ECO:0007669"/>
    <property type="project" value="UniProtKB-KW"/>
</dbReference>
<evidence type="ECO:0000256" key="5">
    <source>
        <dbReference type="RuleBase" id="RU000716"/>
    </source>
</evidence>
<feature type="compositionally biased region" description="Low complexity" evidence="6">
    <location>
        <begin position="348"/>
        <end position="369"/>
    </location>
</feature>
<proteinExistence type="inferred from homology"/>
<feature type="region of interest" description="Disordered" evidence="6">
    <location>
        <begin position="348"/>
        <end position="398"/>
    </location>
</feature>
<sequence length="546" mass="57084">MTITANDVELVTAARSGDRSAREQLIAAHLPLLYNIVGRALHGHADIDDVVQETLVRVIRDLPALRAPESFRSWLVAIAVRQIASHRQRVRTATHRASAVDPADLLAAGGDVADEAILRLHLTDQRRQVVEASRWLDPAHRPMLALWWQECAGQLTRREVAAACDTRVAHVGVRLQRMREQLELSRGIVAALAAQPRCAGLATAVDGWDGAPTPVWRKRIARHTRACPTCSTCTGGQVPTERLLLGIAPLAVPAGLVAALAAKGLLTTTTTTTVATPTLVAASTAATTNGGTPALLFGKISQVVGAHPMAGLAAGAVLLAGAVAVVVQSGATPTPPAIAAPTSVAPAAGRIAPSPTTSPAQPSLARRSPVPSPPVAPPPAPPAPPPSSATPPSSRPAIAPGTIGVGVWSLESARKAGRYLSHDGKYATLGTVDGSSPKSARQRATFAVQRGLADPNCVTLLATDGRYLRHWGMQVQLSPEENSTIFREDATFCPEPGASSGSVTLRSYNYPSHVVHHRDGGFWLDVPDGSSAFAADSAFVVRDPWA</sequence>
<dbReference type="Pfam" id="PF04542">
    <property type="entry name" value="Sigma70_r2"/>
    <property type="match status" value="1"/>
</dbReference>
<dbReference type="InterPro" id="IPR000838">
    <property type="entry name" value="RNA_pol_sigma70_ECF_CS"/>
</dbReference>
<dbReference type="GO" id="GO:0046373">
    <property type="term" value="P:L-arabinose metabolic process"/>
    <property type="evidence" value="ECO:0007669"/>
    <property type="project" value="InterPro"/>
</dbReference>
<evidence type="ECO:0000256" key="4">
    <source>
        <dbReference type="ARBA" id="ARBA00023163"/>
    </source>
</evidence>
<dbReference type="Proteomes" id="UP000053246">
    <property type="component" value="Unassembled WGS sequence"/>
</dbReference>
<dbReference type="GO" id="GO:0016987">
    <property type="term" value="F:sigma factor activity"/>
    <property type="evidence" value="ECO:0007669"/>
    <property type="project" value="UniProtKB-KW"/>
</dbReference>
<dbReference type="NCBIfam" id="TIGR02937">
    <property type="entry name" value="sigma70-ECF"/>
    <property type="match status" value="1"/>
</dbReference>
<evidence type="ECO:0000259" key="7">
    <source>
        <dbReference type="Pfam" id="PF04542"/>
    </source>
</evidence>
<dbReference type="RefSeq" id="WP_043719824.1">
    <property type="nucleotide sequence ID" value="NZ_LMWI01000001.1"/>
</dbReference>
<protein>
    <recommendedName>
        <fullName evidence="5">RNA polymerase sigma factor</fullName>
    </recommendedName>
</protein>
<dbReference type="SUPFAM" id="SSF88946">
    <property type="entry name" value="Sigma2 domain of RNA polymerase sigma factors"/>
    <property type="match status" value="1"/>
</dbReference>
<gene>
    <name evidence="9" type="ORF">ADL17_06290</name>
</gene>